<accession>A0ABM4BNG0</accession>
<feature type="domain" description="DDE-1" evidence="1">
    <location>
        <begin position="209"/>
        <end position="345"/>
    </location>
</feature>
<dbReference type="Proteomes" id="UP001652625">
    <property type="component" value="Chromosome 03"/>
</dbReference>
<dbReference type="Pfam" id="PF05225">
    <property type="entry name" value="HTH_psq"/>
    <property type="match status" value="1"/>
</dbReference>
<name>A0ABM4BNG0_HYDVU</name>
<dbReference type="InterPro" id="IPR004875">
    <property type="entry name" value="DDE_SF_endonuclease_dom"/>
</dbReference>
<reference evidence="4" key="1">
    <citation type="submission" date="2025-08" db="UniProtKB">
        <authorList>
            <consortium name="RefSeq"/>
        </authorList>
    </citation>
    <scope>IDENTIFICATION</scope>
</reference>
<gene>
    <name evidence="4" type="primary">LOC136078759</name>
</gene>
<organism evidence="3 4">
    <name type="scientific">Hydra vulgaris</name>
    <name type="common">Hydra</name>
    <name type="synonym">Hydra attenuata</name>
    <dbReference type="NCBI Taxonomy" id="6087"/>
    <lineage>
        <taxon>Eukaryota</taxon>
        <taxon>Metazoa</taxon>
        <taxon>Cnidaria</taxon>
        <taxon>Hydrozoa</taxon>
        <taxon>Hydroidolina</taxon>
        <taxon>Anthoathecata</taxon>
        <taxon>Aplanulata</taxon>
        <taxon>Hydridae</taxon>
        <taxon>Hydra</taxon>
    </lineage>
</organism>
<dbReference type="RefSeq" id="XP_065650631.1">
    <property type="nucleotide sequence ID" value="XM_065794559.1"/>
</dbReference>
<dbReference type="Pfam" id="PF03184">
    <property type="entry name" value="DDE_1"/>
    <property type="match status" value="1"/>
</dbReference>
<dbReference type="GeneID" id="136078759"/>
<evidence type="ECO:0000259" key="1">
    <source>
        <dbReference type="Pfam" id="PF03184"/>
    </source>
</evidence>
<dbReference type="InterPro" id="IPR007889">
    <property type="entry name" value="HTH_Psq"/>
</dbReference>
<dbReference type="Gene3D" id="1.10.10.60">
    <property type="entry name" value="Homeodomain-like"/>
    <property type="match status" value="1"/>
</dbReference>
<dbReference type="PANTHER" id="PTHR19303:SF74">
    <property type="entry name" value="POGO TRANSPOSABLE ELEMENT WITH KRAB DOMAIN"/>
    <property type="match status" value="1"/>
</dbReference>
<dbReference type="Gene3D" id="3.30.420.10">
    <property type="entry name" value="Ribonuclease H-like superfamily/Ribonuclease H"/>
    <property type="match status" value="1"/>
</dbReference>
<keyword evidence="3" id="KW-1185">Reference proteome</keyword>
<dbReference type="SUPFAM" id="SSF46689">
    <property type="entry name" value="Homeodomain-like"/>
    <property type="match status" value="1"/>
</dbReference>
<dbReference type="InterPro" id="IPR009057">
    <property type="entry name" value="Homeodomain-like_sf"/>
</dbReference>
<feature type="domain" description="HTH psq-type" evidence="2">
    <location>
        <begin position="20"/>
        <end position="56"/>
    </location>
</feature>
<dbReference type="InterPro" id="IPR036397">
    <property type="entry name" value="RNaseH_sf"/>
</dbReference>
<sequence length="440" mass="49943">MARNYKRKLNLKVLYGTSSKEDIKKAIEDHSKGMSIRKAADKHKVKKSTLHDHIRKPTLKKFGGQTIISKADEVLIAQMLEAVADWGFPIGRLEVRIMAFNFLKNRNGLNSFNLQIPGNDWLNSFMKRNNISGRNASNIKQSRSKLGVEMISNFFDEFEKTYESLGDIQPSNVFNFDETNLSDDPGKKFVLVRRGRRRVENVQEHSKTSISLMWCGSASGVLQPPMVVYKASNVYKGWVTGGPQGTIYSCTKSGWFDMETFAKWFETCFLPNVQHLNGPKLLLGDNLASHFNLDVIKLAKEHNVYFAMLPPNATHLMQPLDVSVFGPMKRCWKHVLYEWRKQSRKTGCFPKEHFPALLKSLSIKLQETVCQNLVSGFITCGLYPINRIKVLKRIPEYKEPGASTASILNDSVTTLLMSHRGAYETKKPRGNKLNIASGEF</sequence>
<dbReference type="PANTHER" id="PTHR19303">
    <property type="entry name" value="TRANSPOSON"/>
    <property type="match status" value="1"/>
</dbReference>
<proteinExistence type="predicted"/>
<evidence type="ECO:0000313" key="3">
    <source>
        <dbReference type="Proteomes" id="UP001652625"/>
    </source>
</evidence>
<evidence type="ECO:0000259" key="2">
    <source>
        <dbReference type="Pfam" id="PF05225"/>
    </source>
</evidence>
<evidence type="ECO:0000313" key="4">
    <source>
        <dbReference type="RefSeq" id="XP_065650631.1"/>
    </source>
</evidence>
<dbReference type="InterPro" id="IPR050863">
    <property type="entry name" value="CenT-Element_Derived"/>
</dbReference>
<protein>
    <submittedName>
        <fullName evidence="4">Jerky protein homolog-like</fullName>
    </submittedName>
</protein>